<name>A0A1U9MAZ6_9HYPH</name>
<sequence>MDDNDQTHNNDNDHHVMSFAIHYPVNVRSLPVKGIRIKIDADEKERLKLVENHGLLEVKSFRADVHISPWKKRGVRVKGKFEAEIVQACVVTLEPLPKHIEEEVESVFIPDDSKLVKYQEHDNTSEVFVDAEGPDTPEVFHGDSIDIGAFLEEFFELSIDPYPRKEGVDGNYIEDMEKDKTEPSPFAILKQLK</sequence>
<accession>A0A1U9MAZ6</accession>
<dbReference type="Pfam" id="PF02620">
    <property type="entry name" value="YceD"/>
    <property type="match status" value="1"/>
</dbReference>
<dbReference type="AlphaFoldDB" id="A0A1U9MAZ6"/>
<dbReference type="KEGG" id="bapa:BBC0178_010280"/>
<reference evidence="1 2" key="1">
    <citation type="submission" date="2016-11" db="EMBL/GenBank/DDBJ databases">
        <title>Comparative genomics of Bartonella apis.</title>
        <authorList>
            <person name="Engel P."/>
        </authorList>
    </citation>
    <scope>NUCLEOTIDE SEQUENCE [LARGE SCALE GENOMIC DNA]</scope>
    <source>
        <strain evidence="1 2">BBC0178</strain>
    </source>
</reference>
<protein>
    <submittedName>
        <fullName evidence="1">Metal-binding protein</fullName>
    </submittedName>
</protein>
<evidence type="ECO:0000313" key="1">
    <source>
        <dbReference type="EMBL" id="AQT42513.1"/>
    </source>
</evidence>
<keyword evidence="2" id="KW-1185">Reference proteome</keyword>
<gene>
    <name evidence="1" type="ORF">BBC0178_010280</name>
</gene>
<organism evidence="1 2">
    <name type="scientific">Bartonella apihabitans</name>
    <dbReference type="NCBI Taxonomy" id="2750929"/>
    <lineage>
        <taxon>Bacteria</taxon>
        <taxon>Pseudomonadati</taxon>
        <taxon>Pseudomonadota</taxon>
        <taxon>Alphaproteobacteria</taxon>
        <taxon>Hyphomicrobiales</taxon>
        <taxon>Bartonellaceae</taxon>
        <taxon>Bartonella</taxon>
    </lineage>
</organism>
<dbReference type="Proteomes" id="UP000189660">
    <property type="component" value="Chromosome"/>
</dbReference>
<evidence type="ECO:0000313" key="2">
    <source>
        <dbReference type="Proteomes" id="UP000189660"/>
    </source>
</evidence>
<proteinExistence type="predicted"/>
<dbReference type="RefSeq" id="WP_225868345.1">
    <property type="nucleotide sequence ID" value="NZ_CP015820.1"/>
</dbReference>
<dbReference type="InterPro" id="IPR003772">
    <property type="entry name" value="YceD"/>
</dbReference>
<dbReference type="EMBL" id="CP015820">
    <property type="protein sequence ID" value="AQT42513.1"/>
    <property type="molecule type" value="Genomic_DNA"/>
</dbReference>